<keyword evidence="1" id="KW-1133">Transmembrane helix</keyword>
<sequence length="84" mass="9618">MAAQDLFYYTASAGFLILTALLAILLYLGVRMFLKINSMIDGVQRLVDKTFSVGSGLNLLFRLVADEILPRIRRRREQRKRRSG</sequence>
<name>A0A1G1V6Z1_9BACT</name>
<keyword evidence="1" id="KW-0472">Membrane</keyword>
<keyword evidence="1" id="KW-0812">Transmembrane</keyword>
<dbReference type="EMBL" id="MHBZ01000022">
    <property type="protein sequence ID" value="OGY11175.1"/>
    <property type="molecule type" value="Genomic_DNA"/>
</dbReference>
<reference evidence="2 3" key="1">
    <citation type="journal article" date="2016" name="Nat. Commun.">
        <title>Thousands of microbial genomes shed light on interconnected biogeochemical processes in an aquifer system.</title>
        <authorList>
            <person name="Anantharaman K."/>
            <person name="Brown C.T."/>
            <person name="Hug L.A."/>
            <person name="Sharon I."/>
            <person name="Castelle C.J."/>
            <person name="Probst A.J."/>
            <person name="Thomas B.C."/>
            <person name="Singh A."/>
            <person name="Wilkins M.J."/>
            <person name="Karaoz U."/>
            <person name="Brodie E.L."/>
            <person name="Williams K.H."/>
            <person name="Hubbard S.S."/>
            <person name="Banfield J.F."/>
        </authorList>
    </citation>
    <scope>NUCLEOTIDE SEQUENCE [LARGE SCALE GENOMIC DNA]</scope>
</reference>
<comment type="caution">
    <text evidence="2">The sequence shown here is derived from an EMBL/GenBank/DDBJ whole genome shotgun (WGS) entry which is preliminary data.</text>
</comment>
<feature type="transmembrane region" description="Helical" evidence="1">
    <location>
        <begin position="6"/>
        <end position="30"/>
    </location>
</feature>
<evidence type="ECO:0000313" key="3">
    <source>
        <dbReference type="Proteomes" id="UP000178319"/>
    </source>
</evidence>
<gene>
    <name evidence="2" type="ORF">A3D26_04765</name>
</gene>
<protein>
    <submittedName>
        <fullName evidence="2">Uncharacterized protein</fullName>
    </submittedName>
</protein>
<evidence type="ECO:0000256" key="1">
    <source>
        <dbReference type="SAM" id="Phobius"/>
    </source>
</evidence>
<proteinExistence type="predicted"/>
<dbReference type="Proteomes" id="UP000178319">
    <property type="component" value="Unassembled WGS sequence"/>
</dbReference>
<evidence type="ECO:0000313" key="2">
    <source>
        <dbReference type="EMBL" id="OGY11175.1"/>
    </source>
</evidence>
<dbReference type="AlphaFoldDB" id="A0A1G1V6Z1"/>
<accession>A0A1G1V6Z1</accession>
<organism evidence="2 3">
    <name type="scientific">Candidatus Blackburnbacteria bacterium RIFCSPHIGHO2_02_FULL_44_20</name>
    <dbReference type="NCBI Taxonomy" id="1797516"/>
    <lineage>
        <taxon>Bacteria</taxon>
        <taxon>Candidatus Blackburniibacteriota</taxon>
    </lineage>
</organism>
<dbReference type="STRING" id="1797516.A3D26_04765"/>